<feature type="binding site" evidence="18">
    <location>
        <position position="152"/>
    </location>
    <ligand>
        <name>UDP-N-acetyl-alpha-D-glucosamine</name>
        <dbReference type="ChEBI" id="CHEBI:57705"/>
    </ligand>
</feature>
<keyword evidence="12 18" id="KW-0511">Multifunctional enzyme</keyword>
<accession>A0A829Y5I5</accession>
<comment type="function">
    <text evidence="17 18">Catalyzes the last two sequential reactions in the de novo biosynthetic pathway for UDP-N-acetylglucosamine (UDP-GlcNAc). The C-terminal domain catalyzes the transfer of acetyl group from acetyl coenzyme A to glucosamine-1-phosphate (GlcN-1-P) to produce N-acetylglucosamine-1-phosphate (GlcNAc-1-P), which is converted into UDP-GlcNAc by the transfer of uridine 5-monophosphate (from uridine 5-triphosphate), a reaction catalyzed by the N-terminal domain.</text>
</comment>
<dbReference type="GO" id="GO:0019134">
    <property type="term" value="F:glucosamine-1-phosphate N-acetyltransferase activity"/>
    <property type="evidence" value="ECO:0007669"/>
    <property type="project" value="UniProtKB-UniRule"/>
</dbReference>
<feature type="binding site" evidence="18">
    <location>
        <position position="137"/>
    </location>
    <ligand>
        <name>UDP-N-acetyl-alpha-D-glucosamine</name>
        <dbReference type="ChEBI" id="CHEBI:57705"/>
    </ligand>
</feature>
<comment type="caution">
    <text evidence="21">The sequence shown here is derived from an EMBL/GenBank/DDBJ whole genome shotgun (WGS) entry which is preliminary data.</text>
</comment>
<dbReference type="UniPathway" id="UPA00113">
    <property type="reaction ID" value="UER00532"/>
</dbReference>
<feature type="binding site" evidence="18">
    <location>
        <position position="438"/>
    </location>
    <ligand>
        <name>acetyl-CoA</name>
        <dbReference type="ChEBI" id="CHEBI:57288"/>
    </ligand>
</feature>
<keyword evidence="6 18" id="KW-0548">Nucleotidyltransferase</keyword>
<comment type="catalytic activity">
    <reaction evidence="16 18">
        <text>N-acetyl-alpha-D-glucosamine 1-phosphate + UTP + H(+) = UDP-N-acetyl-alpha-D-glucosamine + diphosphate</text>
        <dbReference type="Rhea" id="RHEA:13509"/>
        <dbReference type="ChEBI" id="CHEBI:15378"/>
        <dbReference type="ChEBI" id="CHEBI:33019"/>
        <dbReference type="ChEBI" id="CHEBI:46398"/>
        <dbReference type="ChEBI" id="CHEBI:57705"/>
        <dbReference type="ChEBI" id="CHEBI:57776"/>
        <dbReference type="EC" id="2.7.7.23"/>
    </reaction>
</comment>
<evidence type="ECO:0000256" key="7">
    <source>
        <dbReference type="ARBA" id="ARBA00022723"/>
    </source>
</evidence>
<feature type="binding site" evidence="18">
    <location>
        <position position="167"/>
    </location>
    <ligand>
        <name>UDP-N-acetyl-alpha-D-glucosamine</name>
        <dbReference type="ChEBI" id="CHEBI:57705"/>
    </ligand>
</feature>
<protein>
    <recommendedName>
        <fullName evidence="18">Bifunctional protein GlmU</fullName>
    </recommendedName>
    <domain>
        <recommendedName>
            <fullName evidence="18">UDP-N-acetylglucosamine pyrophosphorylase</fullName>
            <ecNumber evidence="18">2.7.7.23</ecNumber>
        </recommendedName>
        <alternativeName>
            <fullName evidence="18">N-acetylglucosamine-1-phosphate uridyltransferase</fullName>
        </alternativeName>
    </domain>
    <domain>
        <recommendedName>
            <fullName evidence="18">Glucosamine-1-phosphate N-acetyltransferase</fullName>
            <ecNumber evidence="18">2.3.1.157</ecNumber>
        </recommendedName>
    </domain>
</protein>
<feature type="binding site" evidence="18">
    <location>
        <position position="225"/>
    </location>
    <ligand>
        <name>UDP-N-acetyl-alpha-D-glucosamine</name>
        <dbReference type="ChEBI" id="CHEBI:57705"/>
    </ligand>
</feature>
<evidence type="ECO:0000259" key="20">
    <source>
        <dbReference type="Pfam" id="PF25087"/>
    </source>
</evidence>
<dbReference type="UniPathway" id="UPA00973"/>
<feature type="binding site" evidence="18">
    <location>
        <position position="375"/>
    </location>
    <ligand>
        <name>UDP-N-acetyl-alpha-D-glucosamine</name>
        <dbReference type="ChEBI" id="CHEBI:57705"/>
    </ligand>
</feature>
<evidence type="ECO:0000256" key="8">
    <source>
        <dbReference type="ARBA" id="ARBA00022737"/>
    </source>
</evidence>
<feature type="binding site" evidence="18">
    <location>
        <position position="421"/>
    </location>
    <ligand>
        <name>acetyl-CoA</name>
        <dbReference type="ChEBI" id="CHEBI:57288"/>
    </ligand>
</feature>
<feature type="active site" description="Proton acceptor" evidence="18">
    <location>
        <position position="361"/>
    </location>
</feature>
<keyword evidence="14 18" id="KW-0961">Cell wall biogenesis/degradation</keyword>
<dbReference type="InterPro" id="IPR056729">
    <property type="entry name" value="GMPPB_C"/>
</dbReference>
<feature type="binding site" evidence="18">
    <location>
        <position position="378"/>
    </location>
    <ligand>
        <name>acetyl-CoA</name>
        <dbReference type="ChEBI" id="CHEBI:57288"/>
    </ligand>
</feature>
<comment type="cofactor">
    <cofactor evidence="18">
        <name>Mg(2+)</name>
        <dbReference type="ChEBI" id="CHEBI:18420"/>
    </cofactor>
    <text evidence="18">Binds 1 Mg(2+) ion per subunit.</text>
</comment>
<evidence type="ECO:0000256" key="13">
    <source>
        <dbReference type="ARBA" id="ARBA00023315"/>
    </source>
</evidence>
<dbReference type="Pfam" id="PF00132">
    <property type="entry name" value="Hexapep"/>
    <property type="match status" value="1"/>
</dbReference>
<dbReference type="PANTHER" id="PTHR43584:SF3">
    <property type="entry name" value="BIFUNCTIONAL PROTEIN GLMU"/>
    <property type="match status" value="1"/>
</dbReference>
<evidence type="ECO:0000256" key="11">
    <source>
        <dbReference type="ARBA" id="ARBA00022984"/>
    </source>
</evidence>
<evidence type="ECO:0000256" key="1">
    <source>
        <dbReference type="ARBA" id="ARBA00004496"/>
    </source>
</evidence>
<comment type="subcellular location">
    <subcellularLocation>
        <location evidence="1 18">Cytoplasm</location>
    </subcellularLocation>
</comment>
<keyword evidence="11 18" id="KW-0573">Peptidoglycan synthesis</keyword>
<evidence type="ECO:0000259" key="19">
    <source>
        <dbReference type="Pfam" id="PF12804"/>
    </source>
</evidence>
<dbReference type="InterPro" id="IPR011004">
    <property type="entry name" value="Trimer_LpxA-like_sf"/>
</dbReference>
<dbReference type="GO" id="GO:0006048">
    <property type="term" value="P:UDP-N-acetylglucosamine biosynthetic process"/>
    <property type="evidence" value="ECO:0007669"/>
    <property type="project" value="UniProtKB-UniPathway"/>
</dbReference>
<organism evidence="21 22">
    <name type="scientific">Steroidobacter agaridevorans</name>
    <dbReference type="NCBI Taxonomy" id="2695856"/>
    <lineage>
        <taxon>Bacteria</taxon>
        <taxon>Pseudomonadati</taxon>
        <taxon>Pseudomonadota</taxon>
        <taxon>Gammaproteobacteria</taxon>
        <taxon>Steroidobacterales</taxon>
        <taxon>Steroidobacteraceae</taxon>
        <taxon>Steroidobacter</taxon>
    </lineage>
</organism>
<evidence type="ECO:0000313" key="22">
    <source>
        <dbReference type="Proteomes" id="UP000445000"/>
    </source>
</evidence>
<feature type="binding site" evidence="18">
    <location>
        <begin position="100"/>
        <end position="102"/>
    </location>
    <ligand>
        <name>UDP-N-acetyl-alpha-D-glucosamine</name>
        <dbReference type="ChEBI" id="CHEBI:57705"/>
    </ligand>
</feature>
<evidence type="ECO:0000313" key="21">
    <source>
        <dbReference type="EMBL" id="GFE78429.1"/>
    </source>
</evidence>
<comment type="similarity">
    <text evidence="2 18">In the C-terminal section; belongs to the transferase hexapeptide repeat family.</text>
</comment>
<keyword evidence="8 18" id="KW-0677">Repeat</keyword>
<feature type="domain" description="Mannose-1-phosphate guanyltransferase C-terminal" evidence="20">
    <location>
        <begin position="260"/>
        <end position="352"/>
    </location>
</feature>
<evidence type="ECO:0000256" key="18">
    <source>
        <dbReference type="HAMAP-Rule" id="MF_01631"/>
    </source>
</evidence>
<feature type="domain" description="MobA-like NTP transferase" evidence="19">
    <location>
        <begin position="6"/>
        <end position="127"/>
    </location>
</feature>
<evidence type="ECO:0000256" key="10">
    <source>
        <dbReference type="ARBA" id="ARBA00022960"/>
    </source>
</evidence>
<feature type="binding site" evidence="18">
    <location>
        <position position="364"/>
    </location>
    <ligand>
        <name>UDP-N-acetyl-alpha-D-glucosamine</name>
        <dbReference type="ChEBI" id="CHEBI:57705"/>
    </ligand>
</feature>
<dbReference type="AlphaFoldDB" id="A0A829Y5I5"/>
<dbReference type="GO" id="GO:0009245">
    <property type="term" value="P:lipid A biosynthetic process"/>
    <property type="evidence" value="ECO:0007669"/>
    <property type="project" value="UniProtKB-UniRule"/>
</dbReference>
<comment type="pathway">
    <text evidence="18">Nucleotide-sugar biosynthesis; UDP-N-acetyl-alpha-D-glucosamine biosynthesis; UDP-N-acetyl-alpha-D-glucosamine from N-acetyl-alpha-D-glucosamine 1-phosphate: step 1/1.</text>
</comment>
<keyword evidence="10 18" id="KW-0133">Cell shape</keyword>
<dbReference type="Pfam" id="PF12804">
    <property type="entry name" value="NTP_transf_3"/>
    <property type="match status" value="1"/>
</dbReference>
<evidence type="ECO:0000256" key="12">
    <source>
        <dbReference type="ARBA" id="ARBA00023268"/>
    </source>
</evidence>
<dbReference type="EC" id="2.3.1.157" evidence="18"/>
<dbReference type="GO" id="GO:0005737">
    <property type="term" value="C:cytoplasm"/>
    <property type="evidence" value="ECO:0007669"/>
    <property type="project" value="UniProtKB-SubCell"/>
</dbReference>
<comment type="subunit">
    <text evidence="18">Homotrimer.</text>
</comment>
<dbReference type="Gene3D" id="3.90.550.10">
    <property type="entry name" value="Spore Coat Polysaccharide Biosynthesis Protein SpsA, Chain A"/>
    <property type="match status" value="1"/>
</dbReference>
<feature type="binding site" evidence="18">
    <location>
        <position position="403"/>
    </location>
    <ligand>
        <name>acetyl-CoA</name>
        <dbReference type="ChEBI" id="CHEBI:57288"/>
    </ligand>
</feature>
<feature type="binding site" evidence="18">
    <location>
        <begin position="78"/>
        <end position="79"/>
    </location>
    <ligand>
        <name>UDP-N-acetyl-alpha-D-glucosamine</name>
        <dbReference type="ChEBI" id="CHEBI:57705"/>
    </ligand>
</feature>
<evidence type="ECO:0000256" key="2">
    <source>
        <dbReference type="ARBA" id="ARBA00007707"/>
    </source>
</evidence>
<feature type="binding site" evidence="18">
    <location>
        <position position="225"/>
    </location>
    <ligand>
        <name>Mg(2+)</name>
        <dbReference type="ChEBI" id="CHEBI:18420"/>
    </ligand>
</feature>
<comment type="pathway">
    <text evidence="18">Bacterial outer membrane biogenesis; LPS lipid A biosynthesis.</text>
</comment>
<dbReference type="InterPro" id="IPR025877">
    <property type="entry name" value="MobA-like_NTP_Trfase"/>
</dbReference>
<dbReference type="GO" id="GO:0009252">
    <property type="term" value="P:peptidoglycan biosynthetic process"/>
    <property type="evidence" value="ECO:0007669"/>
    <property type="project" value="UniProtKB-UniRule"/>
</dbReference>
<evidence type="ECO:0000256" key="15">
    <source>
        <dbReference type="ARBA" id="ARBA00048247"/>
    </source>
</evidence>
<feature type="region of interest" description="Linker" evidence="18">
    <location>
        <begin position="228"/>
        <end position="248"/>
    </location>
</feature>
<dbReference type="Gene3D" id="2.160.10.10">
    <property type="entry name" value="Hexapeptide repeat proteins"/>
    <property type="match status" value="1"/>
</dbReference>
<reference evidence="22" key="1">
    <citation type="submission" date="2020-01" db="EMBL/GenBank/DDBJ databases">
        <title>'Steroidobacter agaridevorans' sp. nov., agar-degrading bacteria isolated from rhizosphere soils.</title>
        <authorList>
            <person name="Ikenaga M."/>
            <person name="Kataoka M."/>
            <person name="Murouchi A."/>
            <person name="Katsuragi S."/>
            <person name="Sakai M."/>
        </authorList>
    </citation>
    <scope>NUCLEOTIDE SEQUENCE [LARGE SCALE GENOMIC DNA]</scope>
    <source>
        <strain evidence="22">YU21-B</strain>
    </source>
</reference>
<feature type="binding site" evidence="18">
    <location>
        <begin position="8"/>
        <end position="11"/>
    </location>
    <ligand>
        <name>UDP-N-acetyl-alpha-D-glucosamine</name>
        <dbReference type="ChEBI" id="CHEBI:57705"/>
    </ligand>
</feature>
<keyword evidence="5 18" id="KW-0808">Transferase</keyword>
<dbReference type="RefSeq" id="WP_202624517.1">
    <property type="nucleotide sequence ID" value="NZ_BLJN01000001.1"/>
</dbReference>
<keyword evidence="4 18" id="KW-0963">Cytoplasm</keyword>
<dbReference type="InterPro" id="IPR005882">
    <property type="entry name" value="Bifunctional_GlmU"/>
</dbReference>
<dbReference type="Proteomes" id="UP000445000">
    <property type="component" value="Unassembled WGS sequence"/>
</dbReference>
<feature type="region of interest" description="N-acetyltransferase" evidence="18">
    <location>
        <begin position="249"/>
        <end position="456"/>
    </location>
</feature>
<dbReference type="InterPro" id="IPR001451">
    <property type="entry name" value="Hexapep"/>
</dbReference>
<dbReference type="Pfam" id="PF25087">
    <property type="entry name" value="GMPPB_C"/>
    <property type="match status" value="1"/>
</dbReference>
<feature type="binding site" evidence="18">
    <location>
        <begin position="384"/>
        <end position="385"/>
    </location>
    <ligand>
        <name>acetyl-CoA</name>
        <dbReference type="ChEBI" id="CHEBI:57288"/>
    </ligand>
</feature>
<dbReference type="GO" id="GO:0000902">
    <property type="term" value="P:cell morphogenesis"/>
    <property type="evidence" value="ECO:0007669"/>
    <property type="project" value="UniProtKB-UniRule"/>
</dbReference>
<keyword evidence="9 18" id="KW-0460">Magnesium</keyword>
<dbReference type="InterPro" id="IPR050065">
    <property type="entry name" value="GlmU-like"/>
</dbReference>
<evidence type="ECO:0000256" key="16">
    <source>
        <dbReference type="ARBA" id="ARBA00048493"/>
    </source>
</evidence>
<dbReference type="EC" id="2.7.7.23" evidence="18"/>
<keyword evidence="7 18" id="KW-0479">Metal-binding</keyword>
<evidence type="ECO:0000256" key="14">
    <source>
        <dbReference type="ARBA" id="ARBA00023316"/>
    </source>
</evidence>
<sequence length="456" mass="48748">MPLSIVILAAGQGKRMKSDLPKVLQPLAGRPILSHVLDTAKQFNADAIHIVYGHGGEQVQKALAAEPVKWVLQAEQLGTGHAVAQAMPAIPDDHDVLILYGDVPLVRQPTLQTLLEQCNAKAMGVLTVVLADPTGYGRVVRDNAGNVVRIVEQKDANTKERAIGEINTGLMAVPAASLRKWLAELKNDNSQGEYYLTDIIVMAVRAGMKVNAVIAPTEMEVLGVNDKVQLAQLEGSLRAERARELMINGVTLADPARIDIRGKVTVGRDVFIDVNAVLVGDVELGDRVRIGPNCYLKDCRIAADTEIHPNCVIDRAVVGPRNVIGPFARLRPESVLHGDVHIGNFVEVKKSEIGQGSKANHLTYLGDATVGSKVNVGAGTVTVNYDGVNKHRTEIGDGAFVGSGSMLIAPVKIGPNANTGAGSTITKDAPEGKLTLARARQVTIEGWKRPQKKPKE</sequence>
<feature type="binding site" evidence="18">
    <location>
        <position position="73"/>
    </location>
    <ligand>
        <name>UDP-N-acetyl-alpha-D-glucosamine</name>
        <dbReference type="ChEBI" id="CHEBI:57705"/>
    </ligand>
</feature>
<comment type="similarity">
    <text evidence="3 18">In the N-terminal section; belongs to the N-acetylglucosamine-1-phosphate uridyltransferase family.</text>
</comment>
<dbReference type="GO" id="GO:0008360">
    <property type="term" value="P:regulation of cell shape"/>
    <property type="evidence" value="ECO:0007669"/>
    <property type="project" value="UniProtKB-KW"/>
</dbReference>
<dbReference type="SUPFAM" id="SSF53448">
    <property type="entry name" value="Nucleotide-diphospho-sugar transferases"/>
    <property type="match status" value="1"/>
</dbReference>
<dbReference type="InterPro" id="IPR038009">
    <property type="entry name" value="GlmU_C_LbH"/>
</dbReference>
<evidence type="ECO:0000256" key="5">
    <source>
        <dbReference type="ARBA" id="ARBA00022679"/>
    </source>
</evidence>
<dbReference type="CDD" id="cd02540">
    <property type="entry name" value="GT2_GlmU_N_bac"/>
    <property type="match status" value="1"/>
</dbReference>
<keyword evidence="22" id="KW-1185">Reference proteome</keyword>
<evidence type="ECO:0000256" key="6">
    <source>
        <dbReference type="ARBA" id="ARBA00022695"/>
    </source>
</evidence>
<feature type="region of interest" description="Pyrophosphorylase" evidence="18">
    <location>
        <begin position="1"/>
        <end position="227"/>
    </location>
</feature>
<proteinExistence type="inferred from homology"/>
<evidence type="ECO:0000256" key="4">
    <source>
        <dbReference type="ARBA" id="ARBA00022490"/>
    </source>
</evidence>
<dbReference type="SUPFAM" id="SSF51161">
    <property type="entry name" value="Trimeric LpxA-like enzymes"/>
    <property type="match status" value="1"/>
</dbReference>
<evidence type="ECO:0000256" key="17">
    <source>
        <dbReference type="ARBA" id="ARBA00049628"/>
    </source>
</evidence>
<name>A0A829Y5I5_9GAMM</name>
<dbReference type="NCBIfam" id="TIGR01173">
    <property type="entry name" value="glmU"/>
    <property type="match status" value="1"/>
</dbReference>
<keyword evidence="13 18" id="KW-0012">Acyltransferase</keyword>
<dbReference type="InterPro" id="IPR029044">
    <property type="entry name" value="Nucleotide-diphossugar_trans"/>
</dbReference>
<dbReference type="PANTHER" id="PTHR43584">
    <property type="entry name" value="NUCLEOTIDYL TRANSFERASE"/>
    <property type="match status" value="1"/>
</dbReference>
<dbReference type="EMBL" id="BLJN01000001">
    <property type="protein sequence ID" value="GFE78429.1"/>
    <property type="molecule type" value="Genomic_DNA"/>
</dbReference>
<feature type="binding site" evidence="18">
    <location>
        <position position="102"/>
    </location>
    <ligand>
        <name>Mg(2+)</name>
        <dbReference type="ChEBI" id="CHEBI:18420"/>
    </ligand>
</feature>
<feature type="binding site" evidence="18">
    <location>
        <position position="349"/>
    </location>
    <ligand>
        <name>UDP-N-acetyl-alpha-D-glucosamine</name>
        <dbReference type="ChEBI" id="CHEBI:57705"/>
    </ligand>
</feature>
<dbReference type="HAMAP" id="MF_01631">
    <property type="entry name" value="GlmU"/>
    <property type="match status" value="1"/>
</dbReference>
<comment type="catalytic activity">
    <reaction evidence="15 18">
        <text>alpha-D-glucosamine 1-phosphate + acetyl-CoA = N-acetyl-alpha-D-glucosamine 1-phosphate + CoA + H(+)</text>
        <dbReference type="Rhea" id="RHEA:13725"/>
        <dbReference type="ChEBI" id="CHEBI:15378"/>
        <dbReference type="ChEBI" id="CHEBI:57287"/>
        <dbReference type="ChEBI" id="CHEBI:57288"/>
        <dbReference type="ChEBI" id="CHEBI:57776"/>
        <dbReference type="ChEBI" id="CHEBI:58516"/>
        <dbReference type="EC" id="2.3.1.157"/>
    </reaction>
</comment>
<dbReference type="CDD" id="cd03353">
    <property type="entry name" value="LbH_GlmU_C"/>
    <property type="match status" value="1"/>
</dbReference>
<dbReference type="GO" id="GO:0000287">
    <property type="term" value="F:magnesium ion binding"/>
    <property type="evidence" value="ECO:0007669"/>
    <property type="project" value="UniProtKB-UniRule"/>
</dbReference>
<feature type="binding site" evidence="18">
    <location>
        <position position="331"/>
    </location>
    <ligand>
        <name>UDP-N-acetyl-alpha-D-glucosamine</name>
        <dbReference type="ChEBI" id="CHEBI:57705"/>
    </ligand>
</feature>
<dbReference type="GO" id="GO:0071555">
    <property type="term" value="P:cell wall organization"/>
    <property type="evidence" value="ECO:0007669"/>
    <property type="project" value="UniProtKB-KW"/>
</dbReference>
<dbReference type="GO" id="GO:0016020">
    <property type="term" value="C:membrane"/>
    <property type="evidence" value="ECO:0007669"/>
    <property type="project" value="GOC"/>
</dbReference>
<gene>
    <name evidence="18 21" type="primary">glmU</name>
    <name evidence="21" type="ORF">GCM10011487_04290</name>
</gene>
<evidence type="ECO:0000256" key="3">
    <source>
        <dbReference type="ARBA" id="ARBA00007947"/>
    </source>
</evidence>
<comment type="pathway">
    <text evidence="18">Nucleotide-sugar biosynthesis; UDP-N-acetyl-alpha-D-glucosamine biosynthesis; N-acetyl-alpha-D-glucosamine 1-phosphate from alpha-D-glucosamine 6-phosphate (route II): step 2/2.</text>
</comment>
<feature type="binding site" evidence="18">
    <location>
        <position position="22"/>
    </location>
    <ligand>
        <name>UDP-N-acetyl-alpha-D-glucosamine</name>
        <dbReference type="ChEBI" id="CHEBI:57705"/>
    </ligand>
</feature>
<evidence type="ECO:0000256" key="9">
    <source>
        <dbReference type="ARBA" id="ARBA00022842"/>
    </source>
</evidence>
<dbReference type="GO" id="GO:0003977">
    <property type="term" value="F:UDP-N-acetylglucosamine diphosphorylase activity"/>
    <property type="evidence" value="ECO:0007669"/>
    <property type="project" value="UniProtKB-UniRule"/>
</dbReference>